<evidence type="ECO:0000256" key="1">
    <source>
        <dbReference type="SAM" id="Phobius"/>
    </source>
</evidence>
<gene>
    <name evidence="2" type="ORF">SEA_PHABBA_226</name>
</gene>
<reference evidence="3" key="1">
    <citation type="submission" date="2017-08" db="EMBL/GenBank/DDBJ databases">
        <authorList>
            <person name="de Groot N.N."/>
        </authorList>
    </citation>
    <scope>NUCLEOTIDE SEQUENCE [LARGE SCALE GENOMIC DNA]</scope>
</reference>
<accession>A0A249XSP7</accession>
<evidence type="ECO:0000313" key="2">
    <source>
        <dbReference type="EMBL" id="ASZ74763.1"/>
    </source>
</evidence>
<name>A0A249XSP7_9CAUD</name>
<keyword evidence="1" id="KW-1133">Transmembrane helix</keyword>
<dbReference type="Proteomes" id="UP000226037">
    <property type="component" value="Segment"/>
</dbReference>
<evidence type="ECO:0000313" key="3">
    <source>
        <dbReference type="Proteomes" id="UP000226037"/>
    </source>
</evidence>
<protein>
    <submittedName>
        <fullName evidence="2">Membrane protein</fullName>
    </submittedName>
</protein>
<feature type="transmembrane region" description="Helical" evidence="1">
    <location>
        <begin position="88"/>
        <end position="109"/>
    </location>
</feature>
<proteinExistence type="predicted"/>
<keyword evidence="3" id="KW-1185">Reference proteome</keyword>
<sequence>MVTLEARSHRLALLKNFGRATDAFQIIVLATFGQYLAEGGAQQLKAPHWDAARAFFGGYQNVGISLIAIACIGLLGLFSLAWTKRDVLYTWLMWIYSISAFLWFAIIGITHAIARSGSTGLWSLGLAGCFFLFTRIAITIATPLQPEAVR</sequence>
<keyword evidence="1" id="KW-0812">Transmembrane</keyword>
<feature type="transmembrane region" description="Helical" evidence="1">
    <location>
        <begin position="121"/>
        <end position="144"/>
    </location>
</feature>
<organism evidence="2 3">
    <name type="scientific">Mycobacterium phage Phabba</name>
    <dbReference type="NCBI Taxonomy" id="2027899"/>
    <lineage>
        <taxon>Viruses</taxon>
        <taxon>Duplodnaviria</taxon>
        <taxon>Heunggongvirae</taxon>
        <taxon>Uroviricota</taxon>
        <taxon>Caudoviricetes</taxon>
        <taxon>Ceeclamvirinae</taxon>
        <taxon>Myrnavirus</taxon>
        <taxon>Myrnavirus phabba</taxon>
        <taxon>Myranavirus phabba</taxon>
    </lineage>
</organism>
<dbReference type="EMBL" id="MF668280">
    <property type="protein sequence ID" value="ASZ74763.1"/>
    <property type="molecule type" value="Genomic_DNA"/>
</dbReference>
<feature type="transmembrane region" description="Helical" evidence="1">
    <location>
        <begin position="62"/>
        <end position="82"/>
    </location>
</feature>
<keyword evidence="1" id="KW-0472">Membrane</keyword>